<feature type="compositionally biased region" description="Polar residues" evidence="1">
    <location>
        <begin position="142"/>
        <end position="154"/>
    </location>
</feature>
<organism evidence="2 3">
    <name type="scientific">Marchantia polymorpha</name>
    <name type="common">Common liverwort</name>
    <name type="synonym">Marchantia aquatica</name>
    <dbReference type="NCBI Taxonomy" id="3197"/>
    <lineage>
        <taxon>Eukaryota</taxon>
        <taxon>Viridiplantae</taxon>
        <taxon>Streptophyta</taxon>
        <taxon>Embryophyta</taxon>
        <taxon>Marchantiophyta</taxon>
        <taxon>Marchantiopsida</taxon>
        <taxon>Marchantiidae</taxon>
        <taxon>Marchantiales</taxon>
        <taxon>Marchantiaceae</taxon>
        <taxon>Marchantia</taxon>
    </lineage>
</organism>
<feature type="region of interest" description="Disordered" evidence="1">
    <location>
        <begin position="129"/>
        <end position="159"/>
    </location>
</feature>
<feature type="compositionally biased region" description="Basic and acidic residues" evidence="1">
    <location>
        <begin position="227"/>
        <end position="236"/>
    </location>
</feature>
<sequence length="249" mass="25987">MPDASPRVPSSPGRSAEQQYLYYSQQAQPPRSWGSCRCSLMLFPCPCPCPSPLVCSGWGGQHSLQPTGLRSLAPPPPSDGWMDGWMAGRLMSQTCRSLDFSHHPEFVEVPGTGGKKFAGRFCSLLHESPSSELPEAHPPSTRGKQAQAQSSSTRFGGLGRIDSRRSWSCPVVSDLPAGLAPLVAQNIARVAARCMARAPKALLLFGGWGWAGAGAGAGRGSAGQGAGKERKGKERGSAQGGGGGASNVM</sequence>
<dbReference type="Proteomes" id="UP000244005">
    <property type="component" value="Unassembled WGS sequence"/>
</dbReference>
<proteinExistence type="predicted"/>
<dbReference type="EMBL" id="KZ772763">
    <property type="protein sequence ID" value="PTQ33214.1"/>
    <property type="molecule type" value="Genomic_DNA"/>
</dbReference>
<name>A0A2R6WH97_MARPO</name>
<evidence type="ECO:0000256" key="1">
    <source>
        <dbReference type="SAM" id="MobiDB-lite"/>
    </source>
</evidence>
<dbReference type="AlphaFoldDB" id="A0A2R6WH97"/>
<evidence type="ECO:0000313" key="2">
    <source>
        <dbReference type="EMBL" id="PTQ33214.1"/>
    </source>
</evidence>
<gene>
    <name evidence="2" type="ORF">MARPO_0091s0062</name>
</gene>
<feature type="region of interest" description="Disordered" evidence="1">
    <location>
        <begin position="216"/>
        <end position="249"/>
    </location>
</feature>
<keyword evidence="3" id="KW-1185">Reference proteome</keyword>
<protein>
    <submittedName>
        <fullName evidence="2">Uncharacterized protein</fullName>
    </submittedName>
</protein>
<feature type="compositionally biased region" description="Gly residues" evidence="1">
    <location>
        <begin position="216"/>
        <end position="226"/>
    </location>
</feature>
<reference evidence="3" key="1">
    <citation type="journal article" date="2017" name="Cell">
        <title>Insights into land plant evolution garnered from the Marchantia polymorpha genome.</title>
        <authorList>
            <person name="Bowman J.L."/>
            <person name="Kohchi T."/>
            <person name="Yamato K.T."/>
            <person name="Jenkins J."/>
            <person name="Shu S."/>
            <person name="Ishizaki K."/>
            <person name="Yamaoka S."/>
            <person name="Nishihama R."/>
            <person name="Nakamura Y."/>
            <person name="Berger F."/>
            <person name="Adam C."/>
            <person name="Aki S.S."/>
            <person name="Althoff F."/>
            <person name="Araki T."/>
            <person name="Arteaga-Vazquez M.A."/>
            <person name="Balasubrmanian S."/>
            <person name="Barry K."/>
            <person name="Bauer D."/>
            <person name="Boehm C.R."/>
            <person name="Briginshaw L."/>
            <person name="Caballero-Perez J."/>
            <person name="Catarino B."/>
            <person name="Chen F."/>
            <person name="Chiyoda S."/>
            <person name="Chovatia M."/>
            <person name="Davies K.M."/>
            <person name="Delmans M."/>
            <person name="Demura T."/>
            <person name="Dierschke T."/>
            <person name="Dolan L."/>
            <person name="Dorantes-Acosta A.E."/>
            <person name="Eklund D.M."/>
            <person name="Florent S.N."/>
            <person name="Flores-Sandoval E."/>
            <person name="Fujiyama A."/>
            <person name="Fukuzawa H."/>
            <person name="Galik B."/>
            <person name="Grimanelli D."/>
            <person name="Grimwood J."/>
            <person name="Grossniklaus U."/>
            <person name="Hamada T."/>
            <person name="Haseloff J."/>
            <person name="Hetherington A.J."/>
            <person name="Higo A."/>
            <person name="Hirakawa Y."/>
            <person name="Hundley H.N."/>
            <person name="Ikeda Y."/>
            <person name="Inoue K."/>
            <person name="Inoue S.I."/>
            <person name="Ishida S."/>
            <person name="Jia Q."/>
            <person name="Kakita M."/>
            <person name="Kanazawa T."/>
            <person name="Kawai Y."/>
            <person name="Kawashima T."/>
            <person name="Kennedy M."/>
            <person name="Kinose K."/>
            <person name="Kinoshita T."/>
            <person name="Kohara Y."/>
            <person name="Koide E."/>
            <person name="Komatsu K."/>
            <person name="Kopischke S."/>
            <person name="Kubo M."/>
            <person name="Kyozuka J."/>
            <person name="Lagercrantz U."/>
            <person name="Lin S.S."/>
            <person name="Lindquist E."/>
            <person name="Lipzen A.M."/>
            <person name="Lu C.W."/>
            <person name="De Luna E."/>
            <person name="Martienssen R.A."/>
            <person name="Minamino N."/>
            <person name="Mizutani M."/>
            <person name="Mizutani M."/>
            <person name="Mochizuki N."/>
            <person name="Monte I."/>
            <person name="Mosher R."/>
            <person name="Nagasaki H."/>
            <person name="Nakagami H."/>
            <person name="Naramoto S."/>
            <person name="Nishitani K."/>
            <person name="Ohtani M."/>
            <person name="Okamoto T."/>
            <person name="Okumura M."/>
            <person name="Phillips J."/>
            <person name="Pollak B."/>
            <person name="Reinders A."/>
            <person name="Rovekamp M."/>
            <person name="Sano R."/>
            <person name="Sawa S."/>
            <person name="Schmid M.W."/>
            <person name="Shirakawa M."/>
            <person name="Solano R."/>
            <person name="Spunde A."/>
            <person name="Suetsugu N."/>
            <person name="Sugano S."/>
            <person name="Sugiyama A."/>
            <person name="Sun R."/>
            <person name="Suzuki Y."/>
            <person name="Takenaka M."/>
            <person name="Takezawa D."/>
            <person name="Tomogane H."/>
            <person name="Tsuzuki M."/>
            <person name="Ueda T."/>
            <person name="Umeda M."/>
            <person name="Ward J.M."/>
            <person name="Watanabe Y."/>
            <person name="Yazaki K."/>
            <person name="Yokoyama R."/>
            <person name="Yoshitake Y."/>
            <person name="Yotsui I."/>
            <person name="Zachgo S."/>
            <person name="Schmutz J."/>
        </authorList>
    </citation>
    <scope>NUCLEOTIDE SEQUENCE [LARGE SCALE GENOMIC DNA]</scope>
    <source>
        <strain evidence="3">Tak-1</strain>
    </source>
</reference>
<feature type="compositionally biased region" description="Gly residues" evidence="1">
    <location>
        <begin position="238"/>
        <end position="249"/>
    </location>
</feature>
<accession>A0A2R6WH97</accession>
<evidence type="ECO:0000313" key="3">
    <source>
        <dbReference type="Proteomes" id="UP000244005"/>
    </source>
</evidence>